<accession>A0A8H2W3D8</accession>
<proteinExistence type="inferred from homology"/>
<dbReference type="Pfam" id="PF00294">
    <property type="entry name" value="PfkB"/>
    <property type="match status" value="1"/>
</dbReference>
<dbReference type="CDD" id="cd01941">
    <property type="entry name" value="YeiC_kinase_like"/>
    <property type="match status" value="1"/>
</dbReference>
<evidence type="ECO:0000256" key="5">
    <source>
        <dbReference type="ARBA" id="ARBA00023295"/>
    </source>
</evidence>
<comment type="caution">
    <text evidence="7">The sequence shown here is derived from an EMBL/GenBank/DDBJ whole genome shotgun (WGS) entry which is preliminary data.</text>
</comment>
<name>A0A8H2W3D8_9HELO</name>
<dbReference type="AlphaFoldDB" id="A0A8H2W3D8"/>
<evidence type="ECO:0000259" key="6">
    <source>
        <dbReference type="Pfam" id="PF00294"/>
    </source>
</evidence>
<dbReference type="Gene3D" id="3.40.1790.10">
    <property type="entry name" value="Indigoidine synthase domain"/>
    <property type="match status" value="1"/>
</dbReference>
<dbReference type="GO" id="GO:0005737">
    <property type="term" value="C:cytoplasm"/>
    <property type="evidence" value="ECO:0007669"/>
    <property type="project" value="TreeGrafter"/>
</dbReference>
<dbReference type="HAMAP" id="MF_01876">
    <property type="entry name" value="PsiMP_glycosidase"/>
    <property type="match status" value="1"/>
</dbReference>
<evidence type="ECO:0000313" key="8">
    <source>
        <dbReference type="Proteomes" id="UP000624404"/>
    </source>
</evidence>
<dbReference type="PANTHER" id="PTHR42909">
    <property type="entry name" value="ZGC:136858"/>
    <property type="match status" value="1"/>
</dbReference>
<evidence type="ECO:0000313" key="7">
    <source>
        <dbReference type="EMBL" id="CAD6454068.1"/>
    </source>
</evidence>
<dbReference type="Proteomes" id="UP000624404">
    <property type="component" value="Unassembled WGS sequence"/>
</dbReference>
<dbReference type="SUPFAM" id="SSF53613">
    <property type="entry name" value="Ribokinase-like"/>
    <property type="match status" value="1"/>
</dbReference>
<protein>
    <submittedName>
        <fullName evidence="7">882db9c6-03b6-4007-b84f-ab2694d874ed</fullName>
    </submittedName>
</protein>
<dbReference type="GO" id="GO:0016798">
    <property type="term" value="F:hydrolase activity, acting on glycosyl bonds"/>
    <property type="evidence" value="ECO:0007669"/>
    <property type="project" value="UniProtKB-KW"/>
</dbReference>
<dbReference type="InterPro" id="IPR029056">
    <property type="entry name" value="Ribokinase-like"/>
</dbReference>
<evidence type="ECO:0000256" key="4">
    <source>
        <dbReference type="ARBA" id="ARBA00023239"/>
    </source>
</evidence>
<keyword evidence="3" id="KW-0464">Manganese</keyword>
<keyword evidence="5" id="KW-0326">Glycosidase</keyword>
<organism evidence="7 8">
    <name type="scientific">Sclerotinia trifoliorum</name>
    <dbReference type="NCBI Taxonomy" id="28548"/>
    <lineage>
        <taxon>Eukaryota</taxon>
        <taxon>Fungi</taxon>
        <taxon>Dikarya</taxon>
        <taxon>Ascomycota</taxon>
        <taxon>Pezizomycotina</taxon>
        <taxon>Leotiomycetes</taxon>
        <taxon>Helotiales</taxon>
        <taxon>Sclerotiniaceae</taxon>
        <taxon>Sclerotinia</taxon>
    </lineage>
</organism>
<dbReference type="OrthoDB" id="198885at2759"/>
<sequence length="834" mass="90158">MNSILRPTLKIRLPLVSTNSLLKCRYNNPTHGRPGKIQIRRRFQGTISKNSESRIFQISEEVEEATKSNKPVVALESTIYTHGYTYPENVQLALELENIVRSNGGIPATIGVLDGVARVGLTKEELIAVASAQGKPETMKVSRRDLPYILGMGISGRKITGGTTVAGTMILAQKAGISVFGTGGLGGVHRGGQDSMDISADLSELGRTAVAVISSGCKSFLDIPRTLEYLETQGAGVFTFADGRTGPIDYPAFYTRDSGVKSPMVVQNAQEAAAIIYAQDFFKPTSGFHFANPIPEEFSIPKSEIDYAIDQAVQEAAEQGFHGHRNTPFILARIKELTKGNSVAANRALIESNIKMATRVAIELSRLRLDKTESWNNASKVLRQPSTTADASRMYSNHPSAIESDSSNIPNPKPSIVVVGSVAIDLSCDYTPRTNQSTGGSSPQMHTSNIAKIRSSIGGVGYNVLQAAQLSSKGPVSLYTFIADDQAGKTILQSLQANGNNTDDITICSKESDYRTAQYVAINDGKKDLVIAMADMDIFTRPSDDSSIQAMYSKLSTLTSSTKWIIIDGNWQAEVIHEFLHAAKSPSSTIKIAFEPVSTTKSARLFEHPTKSSLKTKKLPVYPNHIVDLATPNEHELTSMHEAATTQGKFESEEWWKTIDSLGIPSTGARDRFIHITSQDLTNQGIPVKAVQLLPFIPTILTKLGARGVLLTSILSPSDARLRDPDHAPYILSRCANGSEEVGGVYMRLFPTVEEVQENDVVSVNGVGDTFLGVLIAGLARGCELGDGLVGIAQRGAVMTLKSFESVSPEVGRLSEELDELYHLQGQSGGRLLQ</sequence>
<dbReference type="GO" id="GO:0046872">
    <property type="term" value="F:metal ion binding"/>
    <property type="evidence" value="ECO:0007669"/>
    <property type="project" value="UniProtKB-KW"/>
</dbReference>
<dbReference type="InterPro" id="IPR022830">
    <property type="entry name" value="Indigdn_synthA-like"/>
</dbReference>
<keyword evidence="4" id="KW-0456">Lyase</keyword>
<keyword evidence="2" id="KW-0378">Hydrolase</keyword>
<gene>
    <name evidence="7" type="ORF">SCLTRI_LOCUS10069</name>
</gene>
<feature type="domain" description="Carbohydrate kinase PfkB" evidence="6">
    <location>
        <begin position="415"/>
        <end position="644"/>
    </location>
</feature>
<evidence type="ECO:0000256" key="3">
    <source>
        <dbReference type="ARBA" id="ARBA00023211"/>
    </source>
</evidence>
<keyword evidence="1" id="KW-0479">Metal-binding</keyword>
<dbReference type="SUPFAM" id="SSF110581">
    <property type="entry name" value="Indigoidine synthase A-like"/>
    <property type="match status" value="1"/>
</dbReference>
<evidence type="ECO:0000256" key="2">
    <source>
        <dbReference type="ARBA" id="ARBA00022801"/>
    </source>
</evidence>
<dbReference type="PANTHER" id="PTHR42909:SF1">
    <property type="entry name" value="CARBOHYDRATE KINASE PFKB DOMAIN-CONTAINING PROTEIN"/>
    <property type="match status" value="1"/>
</dbReference>
<dbReference type="Pfam" id="PF04227">
    <property type="entry name" value="Indigoidine_A"/>
    <property type="match status" value="1"/>
</dbReference>
<dbReference type="Gene3D" id="3.40.1190.20">
    <property type="match status" value="1"/>
</dbReference>
<evidence type="ECO:0000256" key="1">
    <source>
        <dbReference type="ARBA" id="ARBA00022723"/>
    </source>
</evidence>
<dbReference type="GO" id="GO:0004730">
    <property type="term" value="F:pseudouridylate synthase activity"/>
    <property type="evidence" value="ECO:0007669"/>
    <property type="project" value="InterPro"/>
</dbReference>
<reference evidence="7" key="1">
    <citation type="submission" date="2020-10" db="EMBL/GenBank/DDBJ databases">
        <authorList>
            <person name="Kusch S."/>
        </authorList>
    </citation>
    <scope>NUCLEOTIDE SEQUENCE</scope>
    <source>
        <strain evidence="7">SwB9</strain>
    </source>
</reference>
<dbReference type="InterPro" id="IPR011611">
    <property type="entry name" value="PfkB_dom"/>
</dbReference>
<dbReference type="InterPro" id="IPR007342">
    <property type="entry name" value="PsuG"/>
</dbReference>
<keyword evidence="8" id="KW-1185">Reference proteome</keyword>
<dbReference type="EMBL" id="CAJHIA010000036">
    <property type="protein sequence ID" value="CAD6454068.1"/>
    <property type="molecule type" value="Genomic_DNA"/>
</dbReference>